<dbReference type="EMBL" id="JAGPXC010000001">
    <property type="protein sequence ID" value="KAH6659947.1"/>
    <property type="molecule type" value="Genomic_DNA"/>
</dbReference>
<dbReference type="Pfam" id="PF14716">
    <property type="entry name" value="HHH_8"/>
    <property type="match status" value="1"/>
</dbReference>
<evidence type="ECO:0000256" key="5">
    <source>
        <dbReference type="ARBA" id="ARBA00022679"/>
    </source>
</evidence>
<comment type="catalytic activity">
    <reaction evidence="12">
        <text>DNA(n) + a 2'-deoxyribonucleoside 5'-triphosphate = DNA(n+1) + diphosphate</text>
        <dbReference type="Rhea" id="RHEA:22508"/>
        <dbReference type="Rhea" id="RHEA-COMP:17339"/>
        <dbReference type="Rhea" id="RHEA-COMP:17340"/>
        <dbReference type="ChEBI" id="CHEBI:33019"/>
        <dbReference type="ChEBI" id="CHEBI:61560"/>
        <dbReference type="ChEBI" id="CHEBI:173112"/>
        <dbReference type="EC" id="2.7.7.7"/>
    </reaction>
</comment>
<name>A0A9P8UXB6_9PEZI</name>
<keyword evidence="9" id="KW-0239">DNA-directed DNA polymerase</keyword>
<keyword evidence="10" id="KW-0234">DNA repair</keyword>
<dbReference type="Proteomes" id="UP000758603">
    <property type="component" value="Unassembled WGS sequence"/>
</dbReference>
<dbReference type="Pfam" id="PF14791">
    <property type="entry name" value="DNA_pol_B_thumb"/>
    <property type="match status" value="1"/>
</dbReference>
<evidence type="ECO:0000256" key="9">
    <source>
        <dbReference type="ARBA" id="ARBA00022932"/>
    </source>
</evidence>
<keyword evidence="7" id="KW-0235">DNA replication</keyword>
<keyword evidence="4" id="KW-0237">DNA synthesis</keyword>
<dbReference type="EC" id="2.7.7.7" evidence="2"/>
<feature type="compositionally biased region" description="Polar residues" evidence="14">
    <location>
        <begin position="304"/>
        <end position="315"/>
    </location>
</feature>
<dbReference type="SMART" id="SM00483">
    <property type="entry name" value="POLXc"/>
    <property type="match status" value="1"/>
</dbReference>
<dbReference type="Pfam" id="PF14792">
    <property type="entry name" value="DNA_pol_B_palm"/>
    <property type="match status" value="1"/>
</dbReference>
<dbReference type="InterPro" id="IPR037160">
    <property type="entry name" value="DNA_Pol_thumb_sf"/>
</dbReference>
<dbReference type="InterPro" id="IPR018944">
    <property type="entry name" value="DNA_pol_lambd_fingers_domain"/>
</dbReference>
<dbReference type="InterPro" id="IPR029398">
    <property type="entry name" value="PolB_thumb"/>
</dbReference>
<evidence type="ECO:0000313" key="17">
    <source>
        <dbReference type="Proteomes" id="UP000758603"/>
    </source>
</evidence>
<dbReference type="Gene3D" id="3.30.460.10">
    <property type="entry name" value="Beta Polymerase, domain 2"/>
    <property type="match status" value="1"/>
</dbReference>
<feature type="compositionally biased region" description="Basic residues" evidence="14">
    <location>
        <begin position="431"/>
        <end position="441"/>
    </location>
</feature>
<keyword evidence="6" id="KW-0548">Nucleotidyltransferase</keyword>
<dbReference type="Pfam" id="PF10391">
    <property type="entry name" value="DNA_pol_lambd_f"/>
    <property type="match status" value="1"/>
</dbReference>
<dbReference type="GO" id="GO:0016829">
    <property type="term" value="F:lyase activity"/>
    <property type="evidence" value="ECO:0007669"/>
    <property type="project" value="UniProtKB-KW"/>
</dbReference>
<dbReference type="InterPro" id="IPR002008">
    <property type="entry name" value="DNA_pol_X_beta-like"/>
</dbReference>
<dbReference type="PRINTS" id="PR00869">
    <property type="entry name" value="DNAPOLX"/>
</dbReference>
<protein>
    <recommendedName>
        <fullName evidence="3">DNA polymerase lambda</fullName>
        <ecNumber evidence="2">2.7.7.7</ecNumber>
    </recommendedName>
</protein>
<evidence type="ECO:0000256" key="10">
    <source>
        <dbReference type="ARBA" id="ARBA00023204"/>
    </source>
</evidence>
<evidence type="ECO:0000256" key="11">
    <source>
        <dbReference type="ARBA" id="ARBA00023239"/>
    </source>
</evidence>
<dbReference type="PRINTS" id="PR00870">
    <property type="entry name" value="DNAPOLXBETA"/>
</dbReference>
<dbReference type="InterPro" id="IPR028207">
    <property type="entry name" value="DNA_pol_B_palm_palm"/>
</dbReference>
<dbReference type="GO" id="GO:0003887">
    <property type="term" value="F:DNA-directed DNA polymerase activity"/>
    <property type="evidence" value="ECO:0007669"/>
    <property type="project" value="UniProtKB-KW"/>
</dbReference>
<keyword evidence="8" id="KW-0227">DNA damage</keyword>
<dbReference type="InterPro" id="IPR002054">
    <property type="entry name" value="DNA-dir_DNA_pol_X"/>
</dbReference>
<keyword evidence="11" id="KW-0456">Lyase</keyword>
<dbReference type="SUPFAM" id="SSF47802">
    <property type="entry name" value="DNA polymerase beta, N-terminal domain-like"/>
    <property type="match status" value="1"/>
</dbReference>
<evidence type="ECO:0000256" key="3">
    <source>
        <dbReference type="ARBA" id="ARBA00016513"/>
    </source>
</evidence>
<dbReference type="InterPro" id="IPR022312">
    <property type="entry name" value="DNA_pol_X"/>
</dbReference>
<feature type="region of interest" description="Disordered" evidence="14">
    <location>
        <begin position="274"/>
        <end position="335"/>
    </location>
</feature>
<accession>A0A9P8UXB6</accession>
<organism evidence="16 17">
    <name type="scientific">Truncatella angustata</name>
    <dbReference type="NCBI Taxonomy" id="152316"/>
    <lineage>
        <taxon>Eukaryota</taxon>
        <taxon>Fungi</taxon>
        <taxon>Dikarya</taxon>
        <taxon>Ascomycota</taxon>
        <taxon>Pezizomycotina</taxon>
        <taxon>Sordariomycetes</taxon>
        <taxon>Xylariomycetidae</taxon>
        <taxon>Amphisphaeriales</taxon>
        <taxon>Sporocadaceae</taxon>
        <taxon>Truncatella</taxon>
    </lineage>
</organism>
<evidence type="ECO:0000256" key="14">
    <source>
        <dbReference type="SAM" id="MobiDB-lite"/>
    </source>
</evidence>
<evidence type="ECO:0000313" key="16">
    <source>
        <dbReference type="EMBL" id="KAH6659947.1"/>
    </source>
</evidence>
<dbReference type="Gene3D" id="3.30.210.10">
    <property type="entry name" value="DNA polymerase, thumb domain"/>
    <property type="match status" value="1"/>
</dbReference>
<dbReference type="PANTHER" id="PTHR11276:SF28">
    <property type="entry name" value="DNA POLYMERASE LAMBDA"/>
    <property type="match status" value="1"/>
</dbReference>
<evidence type="ECO:0000256" key="7">
    <source>
        <dbReference type="ARBA" id="ARBA00022705"/>
    </source>
</evidence>
<dbReference type="AlphaFoldDB" id="A0A9P8UXB6"/>
<dbReference type="Gene3D" id="1.10.150.20">
    <property type="entry name" value="5' to 3' exonuclease, C-terminal subdomain"/>
    <property type="match status" value="1"/>
</dbReference>
<evidence type="ECO:0000256" key="13">
    <source>
        <dbReference type="PIRSR" id="PIRSR622312-50"/>
    </source>
</evidence>
<evidence type="ECO:0000256" key="12">
    <source>
        <dbReference type="ARBA" id="ARBA00049244"/>
    </source>
</evidence>
<dbReference type="FunFam" id="1.10.150.110:FF:000005">
    <property type="entry name" value="DNA polymerase POL4"/>
    <property type="match status" value="1"/>
</dbReference>
<reference evidence="16" key="1">
    <citation type="journal article" date="2021" name="Nat. Commun.">
        <title>Genetic determinants of endophytism in the Arabidopsis root mycobiome.</title>
        <authorList>
            <person name="Mesny F."/>
            <person name="Miyauchi S."/>
            <person name="Thiergart T."/>
            <person name="Pickel B."/>
            <person name="Atanasova L."/>
            <person name="Karlsson M."/>
            <person name="Huettel B."/>
            <person name="Barry K.W."/>
            <person name="Haridas S."/>
            <person name="Chen C."/>
            <person name="Bauer D."/>
            <person name="Andreopoulos W."/>
            <person name="Pangilinan J."/>
            <person name="LaButti K."/>
            <person name="Riley R."/>
            <person name="Lipzen A."/>
            <person name="Clum A."/>
            <person name="Drula E."/>
            <person name="Henrissat B."/>
            <person name="Kohler A."/>
            <person name="Grigoriev I.V."/>
            <person name="Martin F.M."/>
            <person name="Hacquard S."/>
        </authorList>
    </citation>
    <scope>NUCLEOTIDE SEQUENCE</scope>
    <source>
        <strain evidence="16">MPI-SDFR-AT-0073</strain>
    </source>
</reference>
<dbReference type="InterPro" id="IPR010996">
    <property type="entry name" value="HHH_MUS81"/>
</dbReference>
<dbReference type="PROSITE" id="PS50172">
    <property type="entry name" value="BRCT"/>
    <property type="match status" value="1"/>
</dbReference>
<feature type="compositionally biased region" description="Polar residues" evidence="14">
    <location>
        <begin position="110"/>
        <end position="135"/>
    </location>
</feature>
<dbReference type="Gene3D" id="1.10.150.110">
    <property type="entry name" value="DNA polymerase beta, N-terminal domain-like"/>
    <property type="match status" value="1"/>
</dbReference>
<evidence type="ECO:0000256" key="4">
    <source>
        <dbReference type="ARBA" id="ARBA00022634"/>
    </source>
</evidence>
<dbReference type="SUPFAM" id="SSF81585">
    <property type="entry name" value="PsbU/PolX domain-like"/>
    <property type="match status" value="1"/>
</dbReference>
<dbReference type="InterPro" id="IPR036420">
    <property type="entry name" value="BRCT_dom_sf"/>
</dbReference>
<feature type="active site" description="Nucleophile; Schiff-base intermediate with DNA; for 5'-dRP lyase activity" evidence="13">
    <location>
        <position position="530"/>
    </location>
</feature>
<evidence type="ECO:0000259" key="15">
    <source>
        <dbReference type="PROSITE" id="PS50172"/>
    </source>
</evidence>
<proteinExistence type="predicted"/>
<dbReference type="GO" id="GO:0003677">
    <property type="term" value="F:DNA binding"/>
    <property type="evidence" value="ECO:0007669"/>
    <property type="project" value="InterPro"/>
</dbReference>
<keyword evidence="17" id="KW-1185">Reference proteome</keyword>
<keyword evidence="5" id="KW-0808">Transferase</keyword>
<dbReference type="SUPFAM" id="SSF52113">
    <property type="entry name" value="BRCT domain"/>
    <property type="match status" value="1"/>
</dbReference>
<dbReference type="GO" id="GO:0006303">
    <property type="term" value="P:double-strand break repair via nonhomologous end joining"/>
    <property type="evidence" value="ECO:0007669"/>
    <property type="project" value="TreeGrafter"/>
</dbReference>
<evidence type="ECO:0000256" key="8">
    <source>
        <dbReference type="ARBA" id="ARBA00022763"/>
    </source>
</evidence>
<evidence type="ECO:0000256" key="6">
    <source>
        <dbReference type="ARBA" id="ARBA00022695"/>
    </source>
</evidence>
<dbReference type="InterPro" id="IPR001357">
    <property type="entry name" value="BRCT_dom"/>
</dbReference>
<comment type="cofactor">
    <cofactor evidence="1">
        <name>Mn(2+)</name>
        <dbReference type="ChEBI" id="CHEBI:29035"/>
    </cofactor>
</comment>
<dbReference type="OrthoDB" id="205514at2759"/>
<dbReference type="InterPro" id="IPR043519">
    <property type="entry name" value="NT_sf"/>
</dbReference>
<dbReference type="Gene3D" id="3.40.50.10190">
    <property type="entry name" value="BRCT domain"/>
    <property type="match status" value="1"/>
</dbReference>
<evidence type="ECO:0000256" key="2">
    <source>
        <dbReference type="ARBA" id="ARBA00012417"/>
    </source>
</evidence>
<dbReference type="GO" id="GO:0005634">
    <property type="term" value="C:nucleus"/>
    <property type="evidence" value="ECO:0007669"/>
    <property type="project" value="TreeGrafter"/>
</dbReference>
<feature type="region of interest" description="Disordered" evidence="14">
    <location>
        <begin position="101"/>
        <end position="172"/>
    </location>
</feature>
<dbReference type="SUPFAM" id="SSF81301">
    <property type="entry name" value="Nucleotidyltransferase"/>
    <property type="match status" value="1"/>
</dbReference>
<feature type="compositionally biased region" description="Low complexity" evidence="14">
    <location>
        <begin position="316"/>
        <end position="330"/>
    </location>
</feature>
<dbReference type="GeneID" id="70128075"/>
<dbReference type="PANTHER" id="PTHR11276">
    <property type="entry name" value="DNA POLYMERASE TYPE-X FAMILY MEMBER"/>
    <property type="match status" value="1"/>
</dbReference>
<sequence>MNPDLKDKIALFGTLESLRDTEDDDEVVASEETEHRAKCKAYARLALKRPGIKLRSTFGGIGNSLGVAHRRTASDSIVTSPKQPTNRRPEVIVIEDTPQQLPRRLPPSQHRVTSVSGSAFHVENTSDSTRKSASQPGILVVQPQSERAVCSSPPPVEDSPTTNMAKRKRPDKPQWFKGMSFFYYPNNDTNAVRKHRINTAREHGATWVRDLDEATHVIVDADLKYADMEMILAESPGSTDKIVINDRWPGECIGSKMILNTALELYRVPGHPKISKKAEGAQHLSQDNSLKLKEPTSRPRRNHVVSTTTPPRSYNSTQISTQTSSDQAISESRLGGPGPAIASVEETILCADGNEPTKLATSVAEKSTQTSVEYEFSQLIKYCKENPEAGVDGYGEVGVEVNQPPLPVGPVATAPPTWDGNELSSEEERKQRKKSKTKSARSKSENWQDNFACMKGGHLGDDSNNPNAKAISILQQLADHWDRHKTCDEDSFRINNYRKAVHSLRQRTTIITTAEEAREISGIGGKIADKIVEIAKNGRCRELEELQKDPNNAVRELFLNVYGVGHTTASDWISQGLRTLQEVLEKAKPTKYQRLGIEHFDDLNTRIPRVEVEALGVCVMRTARGIDPLVEFIVGGSYRRGQMTSGDIDFIVTRKGTKTTADLDPFFRKLIKRLTDKGFLTAGLATSRSEDGNKWHGCCVLPESDFPRNKAGYKPIWRRIDFLLVPETELGAAMIYFTGNDLLNRSIRLLANKKGFNLSHKGLFQGVIRDSHRKKTNDGVLVEARDERKIWDILGVPWLEPHERNI</sequence>
<comment type="caution">
    <text evidence="16">The sequence shown here is derived from an EMBL/GenBank/DDBJ whole genome shotgun (WGS) entry which is preliminary data.</text>
</comment>
<dbReference type="CDD" id="cd00141">
    <property type="entry name" value="NT_POLXc"/>
    <property type="match status" value="1"/>
</dbReference>
<dbReference type="RefSeq" id="XP_045964078.1">
    <property type="nucleotide sequence ID" value="XM_046099183.1"/>
</dbReference>
<feature type="region of interest" description="Disordered" evidence="14">
    <location>
        <begin position="405"/>
        <end position="447"/>
    </location>
</feature>
<evidence type="ECO:0000256" key="1">
    <source>
        <dbReference type="ARBA" id="ARBA00001936"/>
    </source>
</evidence>
<gene>
    <name evidence="16" type="ORF">BKA67DRAFT_530069</name>
</gene>
<dbReference type="InterPro" id="IPR027421">
    <property type="entry name" value="DNA_pol_lamdba_lyase_dom_sf"/>
</dbReference>
<feature type="domain" description="BRCT" evidence="15">
    <location>
        <begin position="171"/>
        <end position="266"/>
    </location>
</feature>